<accession>A0ABZ0LLE8</accession>
<organism evidence="1 2">
    <name type="scientific">Streptomyces solicathayae</name>
    <dbReference type="NCBI Taxonomy" id="3081768"/>
    <lineage>
        <taxon>Bacteria</taxon>
        <taxon>Bacillati</taxon>
        <taxon>Actinomycetota</taxon>
        <taxon>Actinomycetes</taxon>
        <taxon>Kitasatosporales</taxon>
        <taxon>Streptomycetaceae</taxon>
        <taxon>Streptomyces</taxon>
    </lineage>
</organism>
<evidence type="ECO:0000313" key="2">
    <source>
        <dbReference type="Proteomes" id="UP001301731"/>
    </source>
</evidence>
<proteinExistence type="predicted"/>
<dbReference type="Proteomes" id="UP001301731">
    <property type="component" value="Chromosome"/>
</dbReference>
<gene>
    <name evidence="1" type="ORF">R2D22_02625</name>
</gene>
<evidence type="ECO:0000313" key="1">
    <source>
        <dbReference type="EMBL" id="WOX20337.1"/>
    </source>
</evidence>
<name>A0ABZ0LLE8_9ACTN</name>
<dbReference type="EMBL" id="CP137573">
    <property type="protein sequence ID" value="WOX20337.1"/>
    <property type="molecule type" value="Genomic_DNA"/>
</dbReference>
<protein>
    <submittedName>
        <fullName evidence="1">Uncharacterized protein</fullName>
    </submittedName>
</protein>
<dbReference type="RefSeq" id="WP_318100841.1">
    <property type="nucleotide sequence ID" value="NZ_CP137573.1"/>
</dbReference>
<keyword evidence="2" id="KW-1185">Reference proteome</keyword>
<sequence length="187" mass="20234">MAAIDDTSEPDSPVRSTYPPLVEAAWLYQADQLCPEDLPMTAAQALAMGMDTPTLCELAGLPRHADPRDIRDTFEQALEELGIVLPDHHLARRYALRRLATRFTAGEVDLAELASDEWSEMEVETAEEQAFVALLPPCACCIEYTLGLDEAAWEAQLQIAACALVSHPTVGPRFGGTTSGVAIAEGH</sequence>
<reference evidence="1 2" key="1">
    <citation type="submission" date="2023-10" db="EMBL/GenBank/DDBJ databases">
        <title>The genome sequence of Streptomyces sp. HUAS YS2.</title>
        <authorList>
            <person name="Mo P."/>
        </authorList>
    </citation>
    <scope>NUCLEOTIDE SEQUENCE [LARGE SCALE GENOMIC DNA]</scope>
    <source>
        <strain evidence="1 2">HUAS YS2</strain>
    </source>
</reference>